<dbReference type="OrthoDB" id="2421327at2759"/>
<feature type="compositionally biased region" description="Basic and acidic residues" evidence="1">
    <location>
        <begin position="1"/>
        <end position="17"/>
    </location>
</feature>
<evidence type="ECO:0008006" key="4">
    <source>
        <dbReference type="Google" id="ProtNLM"/>
    </source>
</evidence>
<proteinExistence type="predicted"/>
<name>A0A2C5XVU3_9HYPO</name>
<feature type="region of interest" description="Disordered" evidence="1">
    <location>
        <begin position="1"/>
        <end position="52"/>
    </location>
</feature>
<evidence type="ECO:0000313" key="3">
    <source>
        <dbReference type="Proteomes" id="UP000224854"/>
    </source>
</evidence>
<protein>
    <recommendedName>
        <fullName evidence="4">Cryptic loci regulator 2 N-terminal domain-containing protein</fullName>
    </recommendedName>
</protein>
<dbReference type="AlphaFoldDB" id="A0A2C5XVU3"/>
<keyword evidence="3" id="KW-1185">Reference proteome</keyword>
<feature type="compositionally biased region" description="Low complexity" evidence="1">
    <location>
        <begin position="26"/>
        <end position="51"/>
    </location>
</feature>
<organism evidence="2 3">
    <name type="scientific">Ophiocordyceps australis</name>
    <dbReference type="NCBI Taxonomy" id="1399860"/>
    <lineage>
        <taxon>Eukaryota</taxon>
        <taxon>Fungi</taxon>
        <taxon>Dikarya</taxon>
        <taxon>Ascomycota</taxon>
        <taxon>Pezizomycotina</taxon>
        <taxon>Sordariomycetes</taxon>
        <taxon>Hypocreomycetidae</taxon>
        <taxon>Hypocreales</taxon>
        <taxon>Ophiocordycipitaceae</taxon>
        <taxon>Ophiocordyceps</taxon>
    </lineage>
</organism>
<sequence>MADTKEFDIIRVGRSDGADTGPGYWPAASAPAPASASASAKKTSKEAASTPRVKAQMIRLDHDDARFVEWRIKLGILLKQELAPNPEEGNSWYVYFPRGYWLYEKSKHLWVSGYPIKGKLFKSPQEFGLHLIWLLPCPFPTCPPRPTWPLRRR</sequence>
<comment type="caution">
    <text evidence="2">The sequence shown here is derived from an EMBL/GenBank/DDBJ whole genome shotgun (WGS) entry which is preliminary data.</text>
</comment>
<dbReference type="Proteomes" id="UP000224854">
    <property type="component" value="Unassembled WGS sequence"/>
</dbReference>
<accession>A0A2C5XVU3</accession>
<evidence type="ECO:0000313" key="2">
    <source>
        <dbReference type="EMBL" id="PHH58741.1"/>
    </source>
</evidence>
<evidence type="ECO:0000256" key="1">
    <source>
        <dbReference type="SAM" id="MobiDB-lite"/>
    </source>
</evidence>
<gene>
    <name evidence="2" type="ORF">CDD82_2747</name>
</gene>
<dbReference type="EMBL" id="NJEU01002034">
    <property type="protein sequence ID" value="PHH58741.1"/>
    <property type="molecule type" value="Genomic_DNA"/>
</dbReference>
<reference evidence="2 3" key="1">
    <citation type="submission" date="2017-06" db="EMBL/GenBank/DDBJ databases">
        <title>Ant-infecting Ophiocordyceps genomes reveal a high diversity of potential behavioral manipulation genes and a possible major role for enterotoxins.</title>
        <authorList>
            <person name="De Bekker C."/>
            <person name="Evans H.C."/>
            <person name="Brachmann A."/>
            <person name="Hughes D.P."/>
        </authorList>
    </citation>
    <scope>NUCLEOTIDE SEQUENCE [LARGE SCALE GENOMIC DNA]</scope>
    <source>
        <strain evidence="2 3">1348a</strain>
    </source>
</reference>